<dbReference type="Pfam" id="PF16486">
    <property type="entry name" value="ArgoN"/>
    <property type="match status" value="1"/>
</dbReference>
<proteinExistence type="predicted"/>
<name>A0ABR3B8K4_PHYBL</name>
<accession>A0ABR3B8K4</accession>
<reference evidence="2 3" key="1">
    <citation type="submission" date="2024-04" db="EMBL/GenBank/DDBJ databases">
        <title>Symmetric and asymmetric DNA N6-adenine methylation regulates different biological responses in Mucorales.</title>
        <authorList>
            <consortium name="Lawrence Berkeley National Laboratory"/>
            <person name="Lax C."/>
            <person name="Mondo S.J."/>
            <person name="Osorio-Concepcion M."/>
            <person name="Muszewska A."/>
            <person name="Corrochano-Luque M."/>
            <person name="Gutierrez G."/>
            <person name="Riley R."/>
            <person name="Lipzen A."/>
            <person name="Guo J."/>
            <person name="Hundley H."/>
            <person name="Amirebrahimi M."/>
            <person name="Ng V."/>
            <person name="Lorenzo-Gutierrez D."/>
            <person name="Binder U."/>
            <person name="Yang J."/>
            <person name="Song Y."/>
            <person name="Canovas D."/>
            <person name="Navarro E."/>
            <person name="Freitag M."/>
            <person name="Gabaldon T."/>
            <person name="Grigoriev I.V."/>
            <person name="Corrochano L.M."/>
            <person name="Nicolas F.E."/>
            <person name="Garre V."/>
        </authorList>
    </citation>
    <scope>NUCLEOTIDE SEQUENCE [LARGE SCALE GENOMIC DNA]</scope>
    <source>
        <strain evidence="2 3">L51</strain>
    </source>
</reference>
<keyword evidence="3" id="KW-1185">Reference proteome</keyword>
<evidence type="ECO:0000313" key="2">
    <source>
        <dbReference type="EMBL" id="KAL0090285.1"/>
    </source>
</evidence>
<dbReference type="Proteomes" id="UP001448207">
    <property type="component" value="Unassembled WGS sequence"/>
</dbReference>
<gene>
    <name evidence="2" type="ORF">J3Q64DRAFT_1636718</name>
</gene>
<protein>
    <recommendedName>
        <fullName evidence="1">Protein argonaute N-terminal domain-containing protein</fullName>
    </recommendedName>
</protein>
<evidence type="ECO:0000259" key="1">
    <source>
        <dbReference type="Pfam" id="PF16486"/>
    </source>
</evidence>
<evidence type="ECO:0000313" key="3">
    <source>
        <dbReference type="Proteomes" id="UP001448207"/>
    </source>
</evidence>
<dbReference type="EMBL" id="JBCLYO010000004">
    <property type="protein sequence ID" value="KAL0090285.1"/>
    <property type="molecule type" value="Genomic_DNA"/>
</dbReference>
<dbReference type="InterPro" id="IPR032474">
    <property type="entry name" value="Argonaute_N"/>
</dbReference>
<feature type="domain" description="Protein argonaute N-terminal" evidence="1">
    <location>
        <begin position="19"/>
        <end position="95"/>
    </location>
</feature>
<sequence>MSLQLTEFVKRPSVGRTGKPVRVRTNFFEVTSFPTQNIHHYDVTIDPAGTPPAVYRKVWKCFEDLDGQGILKGIKTIYDGRKNVFSPKALNLGEEGALAFEVSF</sequence>
<comment type="caution">
    <text evidence="2">The sequence shown here is derived from an EMBL/GenBank/DDBJ whole genome shotgun (WGS) entry which is preliminary data.</text>
</comment>
<organism evidence="2 3">
    <name type="scientific">Phycomyces blakesleeanus</name>
    <dbReference type="NCBI Taxonomy" id="4837"/>
    <lineage>
        <taxon>Eukaryota</taxon>
        <taxon>Fungi</taxon>
        <taxon>Fungi incertae sedis</taxon>
        <taxon>Mucoromycota</taxon>
        <taxon>Mucoromycotina</taxon>
        <taxon>Mucoromycetes</taxon>
        <taxon>Mucorales</taxon>
        <taxon>Phycomycetaceae</taxon>
        <taxon>Phycomyces</taxon>
    </lineage>
</organism>